<feature type="binding site" evidence="10">
    <location>
        <position position="127"/>
    </location>
    <ligand>
        <name>(6S)-5-formyl-5,6,7,8-tetrahydrofolate</name>
        <dbReference type="ChEBI" id="CHEBI:57457"/>
    </ligand>
</feature>
<evidence type="ECO:0000256" key="10">
    <source>
        <dbReference type="HAMAP-Rule" id="MF_00379"/>
    </source>
</evidence>
<reference evidence="13 14" key="1">
    <citation type="submission" date="2016-10" db="EMBL/GenBank/DDBJ databases">
        <authorList>
            <person name="de Groot N.N."/>
        </authorList>
    </citation>
    <scope>NUCLEOTIDE SEQUENCE [LARGE SCALE GENOMIC DNA]</scope>
    <source>
        <strain evidence="13 14">DSM 16981</strain>
    </source>
</reference>
<feature type="binding site" evidence="10">
    <location>
        <position position="257"/>
    </location>
    <ligand>
        <name>K(+)</name>
        <dbReference type="ChEBI" id="CHEBI:29103"/>
    </ligand>
</feature>
<feature type="binding site" evidence="10">
    <location>
        <position position="24"/>
    </location>
    <ligand>
        <name>(6S)-5-formyl-5,6,7,8-tetrahydrofolate</name>
        <dbReference type="ChEBI" id="CHEBI:57457"/>
    </ligand>
</feature>
<dbReference type="FunFam" id="3.30.1360.120:FF:000003">
    <property type="entry name" value="tRNA modification GTPase MnmE"/>
    <property type="match status" value="1"/>
</dbReference>
<dbReference type="CDD" id="cd04164">
    <property type="entry name" value="trmE"/>
    <property type="match status" value="1"/>
</dbReference>
<comment type="subcellular location">
    <subcellularLocation>
        <location evidence="10">Cytoplasm</location>
    </subcellularLocation>
</comment>
<evidence type="ECO:0000256" key="11">
    <source>
        <dbReference type="RuleBase" id="RU003313"/>
    </source>
</evidence>
<sequence length="459" mass="50327">MYDTVDTIAAIATPIGESGIGIIRISGRDAYAVGDKIFQSKSNLPLAKRRDHSIQYGHIIDENGYSIDEVLVLLMKGPKSYTAEDVMEIQCHGGHQSLEEILALILRQGARLANPGEFTERAFINGRIDLAQAEAVMDIIQAKSKAGLTNAVSQLEGKLSELVKKMRIHLTELITRLEVMVDYPEEDLEDITVPDVAEALQNIQKKLQILLEESRSGKMIRDGVMIAITGTPNAGKSSLLNQLVQEDRAIVTEIPGTTRDSIEVWITLKGVPICLIDTAGIRETADTVEQIGVSRAKKYLNTADMVIVMVDGSRSLTADDVGILEASRYQNAIIVMNKEDLPVHVNKKVLSEYGHPMITISAVNGSGIQDLQNKIIDLVLDKGIIEGKSALLTNTRHIDLVRRSGEAINRALDTIQNNMPVDCAIVDIREAWELLGSITGDTIHDDIVSEIFSRFCLGK</sequence>
<dbReference type="GO" id="GO:0046872">
    <property type="term" value="F:metal ion binding"/>
    <property type="evidence" value="ECO:0007669"/>
    <property type="project" value="UniProtKB-KW"/>
</dbReference>
<dbReference type="OrthoDB" id="9805918at2"/>
<dbReference type="NCBIfam" id="TIGR00231">
    <property type="entry name" value="small_GTP"/>
    <property type="match status" value="1"/>
</dbReference>
<dbReference type="Proteomes" id="UP000199309">
    <property type="component" value="Unassembled WGS sequence"/>
</dbReference>
<comment type="cofactor">
    <cofactor evidence="10">
        <name>K(+)</name>
        <dbReference type="ChEBI" id="CHEBI:29103"/>
    </cofactor>
    <text evidence="10">Binds 1 potassium ion per subunit.</text>
</comment>
<keyword evidence="5 10" id="KW-0547">Nucleotide-binding</keyword>
<dbReference type="InterPro" id="IPR006073">
    <property type="entry name" value="GTP-bd"/>
</dbReference>
<evidence type="ECO:0000256" key="6">
    <source>
        <dbReference type="ARBA" id="ARBA00022801"/>
    </source>
</evidence>
<keyword evidence="3 10" id="KW-0819">tRNA processing</keyword>
<dbReference type="PANTHER" id="PTHR42714">
    <property type="entry name" value="TRNA MODIFICATION GTPASE GTPBP3"/>
    <property type="match status" value="1"/>
</dbReference>
<comment type="similarity">
    <text evidence="1 10 11">Belongs to the TRAFAC class TrmE-Era-EngA-EngB-Septin-like GTPase superfamily. TrmE GTPase family.</text>
</comment>
<dbReference type="Gene3D" id="1.20.120.430">
    <property type="entry name" value="tRNA modification GTPase MnmE domain 2"/>
    <property type="match status" value="1"/>
</dbReference>
<proteinExistence type="inferred from homology"/>
<dbReference type="GO" id="GO:0003924">
    <property type="term" value="F:GTPase activity"/>
    <property type="evidence" value="ECO:0007669"/>
    <property type="project" value="UniProtKB-UniRule"/>
</dbReference>
<dbReference type="Gene3D" id="3.40.50.300">
    <property type="entry name" value="P-loop containing nucleotide triphosphate hydrolases"/>
    <property type="match status" value="1"/>
</dbReference>
<dbReference type="GO" id="GO:0042802">
    <property type="term" value="F:identical protein binding"/>
    <property type="evidence" value="ECO:0007669"/>
    <property type="project" value="UniProtKB-ARBA"/>
</dbReference>
<evidence type="ECO:0000259" key="12">
    <source>
        <dbReference type="PROSITE" id="PS51709"/>
    </source>
</evidence>
<keyword evidence="7 10" id="KW-0460">Magnesium</keyword>
<evidence type="ECO:0000256" key="7">
    <source>
        <dbReference type="ARBA" id="ARBA00022842"/>
    </source>
</evidence>
<dbReference type="GO" id="GO:0002098">
    <property type="term" value="P:tRNA wobble uridine modification"/>
    <property type="evidence" value="ECO:0007669"/>
    <property type="project" value="TreeGrafter"/>
</dbReference>
<keyword evidence="6 10" id="KW-0378">Hydrolase</keyword>
<organism evidence="13 14">
    <name type="scientific">Megasphaera paucivorans</name>
    <dbReference type="NCBI Taxonomy" id="349095"/>
    <lineage>
        <taxon>Bacteria</taxon>
        <taxon>Bacillati</taxon>
        <taxon>Bacillota</taxon>
        <taxon>Negativicutes</taxon>
        <taxon>Veillonellales</taxon>
        <taxon>Veillonellaceae</taxon>
        <taxon>Megasphaera</taxon>
    </lineage>
</organism>
<keyword evidence="2 10" id="KW-0963">Cytoplasm</keyword>
<dbReference type="PANTHER" id="PTHR42714:SF2">
    <property type="entry name" value="TRNA MODIFICATION GTPASE GTPBP3, MITOCHONDRIAL"/>
    <property type="match status" value="1"/>
</dbReference>
<dbReference type="Pfam" id="PF12631">
    <property type="entry name" value="MnmE_helical"/>
    <property type="match status" value="1"/>
</dbReference>
<evidence type="ECO:0000256" key="5">
    <source>
        <dbReference type="ARBA" id="ARBA00022741"/>
    </source>
</evidence>
<dbReference type="PROSITE" id="PS51709">
    <property type="entry name" value="G_TRME"/>
    <property type="match status" value="1"/>
</dbReference>
<dbReference type="InterPro" id="IPR027368">
    <property type="entry name" value="MnmE_dom2"/>
</dbReference>
<dbReference type="EC" id="3.6.-.-" evidence="10"/>
<dbReference type="InterPro" id="IPR004520">
    <property type="entry name" value="GTPase_MnmE"/>
</dbReference>
<dbReference type="STRING" id="349095.SAMN05660299_02145"/>
<protein>
    <recommendedName>
        <fullName evidence="10">tRNA modification GTPase MnmE</fullName>
        <ecNumber evidence="10">3.6.-.-</ecNumber>
    </recommendedName>
</protein>
<dbReference type="InterPro" id="IPR005225">
    <property type="entry name" value="Small_GTP-bd"/>
</dbReference>
<keyword evidence="8 10" id="KW-0630">Potassium</keyword>
<feature type="binding site" evidence="10">
    <location>
        <position position="258"/>
    </location>
    <ligand>
        <name>Mg(2+)</name>
        <dbReference type="ChEBI" id="CHEBI:18420"/>
    </ligand>
</feature>
<dbReference type="Pfam" id="PF01926">
    <property type="entry name" value="MMR_HSR1"/>
    <property type="match status" value="1"/>
</dbReference>
<evidence type="ECO:0000313" key="13">
    <source>
        <dbReference type="EMBL" id="SDN12174.1"/>
    </source>
</evidence>
<dbReference type="NCBIfam" id="NF003661">
    <property type="entry name" value="PRK05291.1-3"/>
    <property type="match status" value="1"/>
</dbReference>
<feature type="binding site" evidence="10">
    <location>
        <position position="254"/>
    </location>
    <ligand>
        <name>K(+)</name>
        <dbReference type="ChEBI" id="CHEBI:29103"/>
    </ligand>
</feature>
<evidence type="ECO:0000256" key="8">
    <source>
        <dbReference type="ARBA" id="ARBA00022958"/>
    </source>
</evidence>
<dbReference type="GO" id="GO:0005525">
    <property type="term" value="F:GTP binding"/>
    <property type="evidence" value="ECO:0007669"/>
    <property type="project" value="UniProtKB-UniRule"/>
</dbReference>
<dbReference type="NCBIfam" id="TIGR00450">
    <property type="entry name" value="mnmE_trmE_thdF"/>
    <property type="match status" value="1"/>
</dbReference>
<comment type="caution">
    <text evidence="10">Lacks conserved residue(s) required for the propagation of feature annotation.</text>
</comment>
<dbReference type="SUPFAM" id="SSF52540">
    <property type="entry name" value="P-loop containing nucleoside triphosphate hydrolases"/>
    <property type="match status" value="1"/>
</dbReference>
<dbReference type="Pfam" id="PF10396">
    <property type="entry name" value="TrmE_N"/>
    <property type="match status" value="1"/>
</dbReference>
<accession>A0A1G9YSQ4</accession>
<evidence type="ECO:0000256" key="4">
    <source>
        <dbReference type="ARBA" id="ARBA00022723"/>
    </source>
</evidence>
<dbReference type="CDD" id="cd14858">
    <property type="entry name" value="TrmE_N"/>
    <property type="match status" value="1"/>
</dbReference>
<feature type="binding site" evidence="10">
    <location>
        <position position="88"/>
    </location>
    <ligand>
        <name>(6S)-5-formyl-5,6,7,8-tetrahydrofolate</name>
        <dbReference type="ChEBI" id="CHEBI:57457"/>
    </ligand>
</feature>
<comment type="function">
    <text evidence="10">Exhibits a very high intrinsic GTPase hydrolysis rate. Involved in the addition of a carboxymethylaminomethyl (cmnm) group at the wobble position (U34) of certain tRNAs, forming tRNA-cmnm(5)s(2)U34.</text>
</comment>
<name>A0A1G9YSQ4_9FIRM</name>
<feature type="domain" description="TrmE-type G" evidence="12">
    <location>
        <begin position="223"/>
        <end position="380"/>
    </location>
</feature>
<dbReference type="Gene3D" id="3.30.1360.120">
    <property type="entry name" value="Probable tRNA modification gtpase trme, domain 1"/>
    <property type="match status" value="1"/>
</dbReference>
<keyword evidence="4 10" id="KW-0479">Metal-binding</keyword>
<feature type="binding site" evidence="10">
    <location>
        <begin position="233"/>
        <end position="238"/>
    </location>
    <ligand>
        <name>GTP</name>
        <dbReference type="ChEBI" id="CHEBI:37565"/>
    </ligand>
</feature>
<dbReference type="GO" id="GO:0005829">
    <property type="term" value="C:cytosol"/>
    <property type="evidence" value="ECO:0007669"/>
    <property type="project" value="TreeGrafter"/>
</dbReference>
<dbReference type="InterPro" id="IPR031168">
    <property type="entry name" value="G_TrmE"/>
</dbReference>
<comment type="subunit">
    <text evidence="10">Homodimer. Heterotetramer of two MnmE and two MnmG subunits.</text>
</comment>
<evidence type="ECO:0000256" key="9">
    <source>
        <dbReference type="ARBA" id="ARBA00023134"/>
    </source>
</evidence>
<evidence type="ECO:0000256" key="3">
    <source>
        <dbReference type="ARBA" id="ARBA00022694"/>
    </source>
</evidence>
<feature type="binding site" evidence="10">
    <location>
        <begin position="277"/>
        <end position="280"/>
    </location>
    <ligand>
        <name>GTP</name>
        <dbReference type="ChEBI" id="CHEBI:37565"/>
    </ligand>
</feature>
<dbReference type="FunFam" id="3.40.50.300:FF:000494">
    <property type="entry name" value="tRNA modification GTPase MnmE"/>
    <property type="match status" value="1"/>
</dbReference>
<dbReference type="InterPro" id="IPR018948">
    <property type="entry name" value="GTP-bd_TrmE_N"/>
</dbReference>
<evidence type="ECO:0000256" key="1">
    <source>
        <dbReference type="ARBA" id="ARBA00011043"/>
    </source>
</evidence>
<feature type="binding site" evidence="10">
    <location>
        <position position="237"/>
    </location>
    <ligand>
        <name>Mg(2+)</name>
        <dbReference type="ChEBI" id="CHEBI:18420"/>
    </ligand>
</feature>
<dbReference type="InterPro" id="IPR027266">
    <property type="entry name" value="TrmE/GcvT-like"/>
</dbReference>
<dbReference type="GO" id="GO:0030488">
    <property type="term" value="P:tRNA methylation"/>
    <property type="evidence" value="ECO:0007669"/>
    <property type="project" value="TreeGrafter"/>
</dbReference>
<keyword evidence="14" id="KW-1185">Reference proteome</keyword>
<feature type="binding site" evidence="10">
    <location>
        <position position="252"/>
    </location>
    <ligand>
        <name>K(+)</name>
        <dbReference type="ChEBI" id="CHEBI:29103"/>
    </ligand>
</feature>
<keyword evidence="9 10" id="KW-0342">GTP-binding</keyword>
<dbReference type="InterPro" id="IPR025867">
    <property type="entry name" value="MnmE_helical"/>
</dbReference>
<dbReference type="AlphaFoldDB" id="A0A1G9YSQ4"/>
<gene>
    <name evidence="10" type="primary">mnmE</name>
    <name evidence="10" type="synonym">trmE</name>
    <name evidence="13" type="ORF">SAMN05660299_02145</name>
</gene>
<dbReference type="EMBL" id="FNHQ01000025">
    <property type="protein sequence ID" value="SDN12174.1"/>
    <property type="molecule type" value="Genomic_DNA"/>
</dbReference>
<feature type="binding site" evidence="10">
    <location>
        <begin position="252"/>
        <end position="258"/>
    </location>
    <ligand>
        <name>GTP</name>
        <dbReference type="ChEBI" id="CHEBI:37565"/>
    </ligand>
</feature>
<dbReference type="HAMAP" id="MF_00379">
    <property type="entry name" value="GTPase_MnmE"/>
    <property type="match status" value="1"/>
</dbReference>
<evidence type="ECO:0000313" key="14">
    <source>
        <dbReference type="Proteomes" id="UP000199309"/>
    </source>
</evidence>
<evidence type="ECO:0000256" key="2">
    <source>
        <dbReference type="ARBA" id="ARBA00022490"/>
    </source>
</evidence>
<feature type="binding site" evidence="10">
    <location>
        <position position="233"/>
    </location>
    <ligand>
        <name>K(+)</name>
        <dbReference type="ChEBI" id="CHEBI:29103"/>
    </ligand>
</feature>
<dbReference type="InterPro" id="IPR027417">
    <property type="entry name" value="P-loop_NTPase"/>
</dbReference>
<dbReference type="RefSeq" id="WP_091651696.1">
    <property type="nucleotide sequence ID" value="NZ_FNHQ01000025.1"/>
</dbReference>
<feature type="binding site" evidence="10">
    <location>
        <position position="459"/>
    </location>
    <ligand>
        <name>(6S)-5-formyl-5,6,7,8-tetrahydrofolate</name>
        <dbReference type="ChEBI" id="CHEBI:57457"/>
    </ligand>
</feature>